<dbReference type="GO" id="GO:0016787">
    <property type="term" value="F:hydrolase activity"/>
    <property type="evidence" value="ECO:0007669"/>
    <property type="project" value="UniProtKB-KW"/>
</dbReference>
<evidence type="ECO:0000313" key="3">
    <source>
        <dbReference type="Proteomes" id="UP000318380"/>
    </source>
</evidence>
<proteinExistence type="predicted"/>
<organism evidence="2 3">
    <name type="scientific">Kribbella amoyensis</name>
    <dbReference type="NCBI Taxonomy" id="996641"/>
    <lineage>
        <taxon>Bacteria</taxon>
        <taxon>Bacillati</taxon>
        <taxon>Actinomycetota</taxon>
        <taxon>Actinomycetes</taxon>
        <taxon>Propionibacteriales</taxon>
        <taxon>Kribbellaceae</taxon>
        <taxon>Kribbella</taxon>
    </lineage>
</organism>
<dbReference type="Gene3D" id="3.40.50.1240">
    <property type="entry name" value="Phosphoglycerate mutase-like"/>
    <property type="match status" value="1"/>
</dbReference>
<dbReference type="RefSeq" id="WP_145812417.1">
    <property type="nucleotide sequence ID" value="NZ_VIVK01000001.1"/>
</dbReference>
<dbReference type="PANTHER" id="PTHR20935">
    <property type="entry name" value="PHOSPHOGLYCERATE MUTASE-RELATED"/>
    <property type="match status" value="1"/>
</dbReference>
<gene>
    <name evidence="2" type="ORF">FB561_5973</name>
</gene>
<dbReference type="EMBL" id="VIVK01000001">
    <property type="protein sequence ID" value="TWD84777.1"/>
    <property type="molecule type" value="Genomic_DNA"/>
</dbReference>
<dbReference type="InterPro" id="IPR013078">
    <property type="entry name" value="His_Pase_superF_clade-1"/>
</dbReference>
<comment type="caution">
    <text evidence="2">The sequence shown here is derived from an EMBL/GenBank/DDBJ whole genome shotgun (WGS) entry which is preliminary data.</text>
</comment>
<evidence type="ECO:0000313" key="2">
    <source>
        <dbReference type="EMBL" id="TWD84777.1"/>
    </source>
</evidence>
<keyword evidence="3" id="KW-1185">Reference proteome</keyword>
<protein>
    <submittedName>
        <fullName evidence="2">Putative phosphoglycerate mutase</fullName>
    </submittedName>
</protein>
<dbReference type="OrthoDB" id="9800841at2"/>
<name>A0A561C145_9ACTN</name>
<dbReference type="SMART" id="SM00855">
    <property type="entry name" value="PGAM"/>
    <property type="match status" value="1"/>
</dbReference>
<dbReference type="Pfam" id="PF00300">
    <property type="entry name" value="His_Phos_1"/>
    <property type="match status" value="1"/>
</dbReference>
<dbReference type="InterPro" id="IPR029033">
    <property type="entry name" value="His_PPase_superfam"/>
</dbReference>
<reference evidence="2 3" key="1">
    <citation type="submission" date="2019-06" db="EMBL/GenBank/DDBJ databases">
        <title>Sequencing the genomes of 1000 actinobacteria strains.</title>
        <authorList>
            <person name="Klenk H.-P."/>
        </authorList>
    </citation>
    <scope>NUCLEOTIDE SEQUENCE [LARGE SCALE GENOMIC DNA]</scope>
    <source>
        <strain evidence="2 3">DSM 24683</strain>
    </source>
</reference>
<keyword evidence="1" id="KW-0378">Hydrolase</keyword>
<dbReference type="PANTHER" id="PTHR20935:SF0">
    <property type="entry name" value="SERINE_THREONINE-PROTEIN PHOSPHATASE PGAM5, MITOCHONDRIAL"/>
    <property type="match status" value="1"/>
</dbReference>
<sequence>MPGSATRYLYLARHGEATPDESALSENGRQQAGFLGDRLRDVPLSAISHGPLPRAAQTAQLIADRLEGVPVRSAEAAGDYIPCLPQEHELPPESAEYLLAWLDRVPPDELESGAGLAREAMELFTGPVPGDLPDHQLVVTHNFLIAWLVRAALDGPRWRWLGLAHCNAALTVIRYPPDQPAGVLVYNDMTHLPEQLRWTGFPAELRV</sequence>
<dbReference type="InterPro" id="IPR051021">
    <property type="entry name" value="Mito_Ser/Thr_phosphatase"/>
</dbReference>
<dbReference type="CDD" id="cd07067">
    <property type="entry name" value="HP_PGM_like"/>
    <property type="match status" value="1"/>
</dbReference>
<evidence type="ECO:0000256" key="1">
    <source>
        <dbReference type="ARBA" id="ARBA00022801"/>
    </source>
</evidence>
<dbReference type="AlphaFoldDB" id="A0A561C145"/>
<dbReference type="SUPFAM" id="SSF53254">
    <property type="entry name" value="Phosphoglycerate mutase-like"/>
    <property type="match status" value="1"/>
</dbReference>
<dbReference type="Proteomes" id="UP000318380">
    <property type="component" value="Unassembled WGS sequence"/>
</dbReference>
<accession>A0A561C145</accession>